<keyword evidence="1" id="KW-0472">Membrane</keyword>
<dbReference type="Proteomes" id="UP001186944">
    <property type="component" value="Unassembled WGS sequence"/>
</dbReference>
<organism evidence="2 3">
    <name type="scientific">Pinctada imbricata</name>
    <name type="common">Atlantic pearl-oyster</name>
    <name type="synonym">Pinctada martensii</name>
    <dbReference type="NCBI Taxonomy" id="66713"/>
    <lineage>
        <taxon>Eukaryota</taxon>
        <taxon>Metazoa</taxon>
        <taxon>Spiralia</taxon>
        <taxon>Lophotrochozoa</taxon>
        <taxon>Mollusca</taxon>
        <taxon>Bivalvia</taxon>
        <taxon>Autobranchia</taxon>
        <taxon>Pteriomorphia</taxon>
        <taxon>Pterioida</taxon>
        <taxon>Pterioidea</taxon>
        <taxon>Pteriidae</taxon>
        <taxon>Pinctada</taxon>
    </lineage>
</organism>
<sequence>MGFGEAPTVTKAAVVIAVIAFVFNIIGFAAPYWIVFDLGVFKYNEGLWMVCGNSCNTIEEGLKLLKSSLIYSIPV</sequence>
<proteinExistence type="predicted"/>
<comment type="caution">
    <text evidence="2">The sequence shown here is derived from an EMBL/GenBank/DDBJ whole genome shotgun (WGS) entry which is preliminary data.</text>
</comment>
<evidence type="ECO:0000256" key="1">
    <source>
        <dbReference type="SAM" id="Phobius"/>
    </source>
</evidence>
<name>A0AA89BZG8_PINIB</name>
<evidence type="ECO:0000313" key="2">
    <source>
        <dbReference type="EMBL" id="KAK3088394.1"/>
    </source>
</evidence>
<protein>
    <submittedName>
        <fullName evidence="2">Uncharacterized protein</fullName>
    </submittedName>
</protein>
<evidence type="ECO:0000313" key="3">
    <source>
        <dbReference type="Proteomes" id="UP001186944"/>
    </source>
</evidence>
<dbReference type="Gene3D" id="1.20.140.150">
    <property type="match status" value="1"/>
</dbReference>
<keyword evidence="1" id="KW-1133">Transmembrane helix</keyword>
<dbReference type="AlphaFoldDB" id="A0AA89BZG8"/>
<reference evidence="2" key="1">
    <citation type="submission" date="2019-08" db="EMBL/GenBank/DDBJ databases">
        <title>The improved chromosome-level genome for the pearl oyster Pinctada fucata martensii using PacBio sequencing and Hi-C.</title>
        <authorList>
            <person name="Zheng Z."/>
        </authorList>
    </citation>
    <scope>NUCLEOTIDE SEQUENCE</scope>
    <source>
        <strain evidence="2">ZZ-2019</strain>
        <tissue evidence="2">Adductor muscle</tissue>
    </source>
</reference>
<keyword evidence="1" id="KW-0812">Transmembrane</keyword>
<feature type="transmembrane region" description="Helical" evidence="1">
    <location>
        <begin position="12"/>
        <end position="34"/>
    </location>
</feature>
<keyword evidence="3" id="KW-1185">Reference proteome</keyword>
<gene>
    <name evidence="2" type="ORF">FSP39_018609</name>
</gene>
<dbReference type="EMBL" id="VSWD01000011">
    <property type="protein sequence ID" value="KAK3088394.1"/>
    <property type="molecule type" value="Genomic_DNA"/>
</dbReference>
<accession>A0AA89BZG8</accession>